<accession>A0A0M3JLT5</accession>
<proteinExistence type="predicted"/>
<keyword evidence="3" id="KW-1185">Reference proteome</keyword>
<reference evidence="2 3" key="2">
    <citation type="submission" date="2018-11" db="EMBL/GenBank/DDBJ databases">
        <authorList>
            <consortium name="Pathogen Informatics"/>
        </authorList>
    </citation>
    <scope>NUCLEOTIDE SEQUENCE [LARGE SCALE GENOMIC DNA]</scope>
</reference>
<feature type="compositionally biased region" description="Basic residues" evidence="1">
    <location>
        <begin position="46"/>
        <end position="57"/>
    </location>
</feature>
<protein>
    <submittedName>
        <fullName evidence="4">50S ribosomal protein L15</fullName>
    </submittedName>
</protein>
<reference evidence="4" key="1">
    <citation type="submission" date="2017-02" db="UniProtKB">
        <authorList>
            <consortium name="WormBaseParasite"/>
        </authorList>
    </citation>
    <scope>IDENTIFICATION</scope>
</reference>
<sequence length="95" mass="10683">MHLEIVQVRGCILTISNHTLRELRILLATPKRTTQRAKVSGTVQKTTRRHGSRKGHGSRIFANTTRSDIFINTLSGLIPQNAPSQMKVVSVFEFE</sequence>
<dbReference type="WBParaSite" id="ASIM_0000861601-mRNA-1">
    <property type="protein sequence ID" value="ASIM_0000861601-mRNA-1"/>
    <property type="gene ID" value="ASIM_0000861601"/>
</dbReference>
<name>A0A0M3JLT5_ANISI</name>
<gene>
    <name evidence="2" type="ORF">ASIM_LOCUS8370</name>
</gene>
<dbReference type="EMBL" id="UYRR01022485">
    <property type="protein sequence ID" value="VDK31444.1"/>
    <property type="molecule type" value="Genomic_DNA"/>
</dbReference>
<evidence type="ECO:0000313" key="3">
    <source>
        <dbReference type="Proteomes" id="UP000267096"/>
    </source>
</evidence>
<dbReference type="AlphaFoldDB" id="A0A0M3JLT5"/>
<feature type="region of interest" description="Disordered" evidence="1">
    <location>
        <begin position="36"/>
        <end position="59"/>
    </location>
</feature>
<dbReference type="Proteomes" id="UP000267096">
    <property type="component" value="Unassembled WGS sequence"/>
</dbReference>
<evidence type="ECO:0000313" key="2">
    <source>
        <dbReference type="EMBL" id="VDK31444.1"/>
    </source>
</evidence>
<evidence type="ECO:0000256" key="1">
    <source>
        <dbReference type="SAM" id="MobiDB-lite"/>
    </source>
</evidence>
<organism evidence="4">
    <name type="scientific">Anisakis simplex</name>
    <name type="common">Herring worm</name>
    <dbReference type="NCBI Taxonomy" id="6269"/>
    <lineage>
        <taxon>Eukaryota</taxon>
        <taxon>Metazoa</taxon>
        <taxon>Ecdysozoa</taxon>
        <taxon>Nematoda</taxon>
        <taxon>Chromadorea</taxon>
        <taxon>Rhabditida</taxon>
        <taxon>Spirurina</taxon>
        <taxon>Ascaridomorpha</taxon>
        <taxon>Ascaridoidea</taxon>
        <taxon>Anisakidae</taxon>
        <taxon>Anisakis</taxon>
        <taxon>Anisakis simplex complex</taxon>
    </lineage>
</organism>
<evidence type="ECO:0000313" key="4">
    <source>
        <dbReference type="WBParaSite" id="ASIM_0000861601-mRNA-1"/>
    </source>
</evidence>